<dbReference type="EMBL" id="JAUSZV010000005">
    <property type="protein sequence ID" value="MDQ0904851.1"/>
    <property type="molecule type" value="Genomic_DNA"/>
</dbReference>
<evidence type="ECO:0000259" key="2">
    <source>
        <dbReference type="Pfam" id="PF13546"/>
    </source>
</evidence>
<feature type="region of interest" description="Disordered" evidence="1">
    <location>
        <begin position="14"/>
        <end position="49"/>
    </location>
</feature>
<organism evidence="3 4">
    <name type="scientific">Streptomyces canus</name>
    <dbReference type="NCBI Taxonomy" id="58343"/>
    <lineage>
        <taxon>Bacteria</taxon>
        <taxon>Bacillati</taxon>
        <taxon>Actinomycetota</taxon>
        <taxon>Actinomycetes</taxon>
        <taxon>Kitasatosporales</taxon>
        <taxon>Streptomycetaceae</taxon>
        <taxon>Streptomyces</taxon>
        <taxon>Streptomyces aurantiacus group</taxon>
    </lineage>
</organism>
<dbReference type="PANTHER" id="PTHR33627:SF1">
    <property type="entry name" value="TRANSPOSASE"/>
    <property type="match status" value="1"/>
</dbReference>
<feature type="region of interest" description="Disordered" evidence="1">
    <location>
        <begin position="376"/>
        <end position="407"/>
    </location>
</feature>
<gene>
    <name evidence="3" type="ORF">QFZ22_000836</name>
</gene>
<dbReference type="PANTHER" id="PTHR33627">
    <property type="entry name" value="TRANSPOSASE"/>
    <property type="match status" value="1"/>
</dbReference>
<evidence type="ECO:0000256" key="1">
    <source>
        <dbReference type="SAM" id="MobiDB-lite"/>
    </source>
</evidence>
<dbReference type="SUPFAM" id="SSF53098">
    <property type="entry name" value="Ribonuclease H-like"/>
    <property type="match status" value="1"/>
</dbReference>
<dbReference type="Proteomes" id="UP001234216">
    <property type="component" value="Unassembled WGS sequence"/>
</dbReference>
<reference evidence="3" key="1">
    <citation type="submission" date="2023-07" db="EMBL/GenBank/DDBJ databases">
        <title>Comparative genomics of wheat-associated soil bacteria to identify genetic determinants of phenazine resistance.</title>
        <authorList>
            <person name="Mouncey N."/>
        </authorList>
    </citation>
    <scope>NUCLEOTIDE SEQUENCE</scope>
    <source>
        <strain evidence="3">V4I22</strain>
    </source>
</reference>
<sequence length="407" mass="43636">MLCSPRDVLPPCWRPRSPAAGGVPGSTADLPSRARQARAPTPSPVRRTGPVGVAHQYCGALGKQANCQVAVSVHAVSDTASCPLNWRLFLPKEWARDTVRRRRTGVPEDVGHREKWRLALDALGDLATWQLVPPVGVADAGYGQNADFRAALAERDIAYVVGIRGDLTVQPHDAHPAAPAFSGTGRPPVSRYRQPPVTVAELAAAAGQGAFLEVTWREGSRGLMTSRFLAVRVRPAGVRPRRLAQQAAVAEHGRWDGVLPQARLPAEGPRVRTGRPASGCPTCLMALRSPTWSAWRRSAGASSTTTANSSTAWAWTASRLLAGLAPPRPPGHRCPRLPHRAAAGPKSRHTGLTLHQILDTLQDLLNCWDRHLHHLPPTSAQQNDTKTARGPALQAGPAPAAKTTRRP</sequence>
<evidence type="ECO:0000313" key="3">
    <source>
        <dbReference type="EMBL" id="MDQ0904851.1"/>
    </source>
</evidence>
<dbReference type="InterPro" id="IPR012337">
    <property type="entry name" value="RNaseH-like_sf"/>
</dbReference>
<proteinExistence type="predicted"/>
<dbReference type="AlphaFoldDB" id="A0AAW8F430"/>
<name>A0AAW8F430_9ACTN</name>
<feature type="compositionally biased region" description="Low complexity" evidence="1">
    <location>
        <begin position="388"/>
        <end position="401"/>
    </location>
</feature>
<protein>
    <recommendedName>
        <fullName evidence="2">Transposase IS701-like DDE domain-containing protein</fullName>
    </recommendedName>
</protein>
<dbReference type="InterPro" id="IPR039365">
    <property type="entry name" value="IS701-like"/>
</dbReference>
<feature type="domain" description="Transposase IS701-like DDE" evidence="2">
    <location>
        <begin position="51"/>
        <end position="222"/>
    </location>
</feature>
<accession>A0AAW8F430</accession>
<evidence type="ECO:0000313" key="4">
    <source>
        <dbReference type="Proteomes" id="UP001234216"/>
    </source>
</evidence>
<dbReference type="Pfam" id="PF13546">
    <property type="entry name" value="DDE_5"/>
    <property type="match status" value="1"/>
</dbReference>
<comment type="caution">
    <text evidence="3">The sequence shown here is derived from an EMBL/GenBank/DDBJ whole genome shotgun (WGS) entry which is preliminary data.</text>
</comment>
<dbReference type="InterPro" id="IPR038721">
    <property type="entry name" value="IS701-like_DDE_dom"/>
</dbReference>